<sequence>MSLAQGPSLSPILFSFFNADLVDQPVDSHGGASVFIDDYFRWRVGGSVKENLVKIQSEDVPRMQRIDSQRKLRNRARPIHSGHCCRGRTHLYAIKFMLNGGWSGSRAPKARTYERLTTPYRRGAPENYMGIYPGTARISLHRYARATAGDLLARRNLASATMICASAARRGQYFMY</sequence>
<dbReference type="STRING" id="254877.A0A1V6SG94"/>
<evidence type="ECO:0000313" key="3">
    <source>
        <dbReference type="Proteomes" id="UP000191342"/>
    </source>
</evidence>
<dbReference type="EMBL" id="MLQL01000062">
    <property type="protein sequence ID" value="OQE12790.1"/>
    <property type="molecule type" value="Genomic_DNA"/>
</dbReference>
<proteinExistence type="predicted"/>
<reference evidence="3" key="1">
    <citation type="journal article" date="2017" name="Nat. Microbiol.">
        <title>Global analysis of biosynthetic gene clusters reveals vast potential of secondary metabolite production in Penicillium species.</title>
        <authorList>
            <person name="Nielsen J.C."/>
            <person name="Grijseels S."/>
            <person name="Prigent S."/>
            <person name="Ji B."/>
            <person name="Dainat J."/>
            <person name="Nielsen K.F."/>
            <person name="Frisvad J.C."/>
            <person name="Workman M."/>
            <person name="Nielsen J."/>
        </authorList>
    </citation>
    <scope>NUCLEOTIDE SEQUENCE [LARGE SCALE GENOMIC DNA]</scope>
    <source>
        <strain evidence="3">IBT 14082</strain>
    </source>
</reference>
<comment type="caution">
    <text evidence="2">The sequence shown here is derived from an EMBL/GenBank/DDBJ whole genome shotgun (WGS) entry which is preliminary data.</text>
</comment>
<dbReference type="AlphaFoldDB" id="A0A1V6SG94"/>
<dbReference type="Proteomes" id="UP000191342">
    <property type="component" value="Unassembled WGS sequence"/>
</dbReference>
<accession>A0A1V6SG94</accession>
<protein>
    <recommendedName>
        <fullName evidence="1">Reverse transcriptase domain-containing protein</fullName>
    </recommendedName>
</protein>
<dbReference type="PROSITE" id="PS50878">
    <property type="entry name" value="RT_POL"/>
    <property type="match status" value="1"/>
</dbReference>
<keyword evidence="3" id="KW-1185">Reference proteome</keyword>
<dbReference type="InterPro" id="IPR000477">
    <property type="entry name" value="RT_dom"/>
</dbReference>
<dbReference type="OrthoDB" id="4368687at2759"/>
<feature type="domain" description="Reverse transcriptase" evidence="1">
    <location>
        <begin position="1"/>
        <end position="133"/>
    </location>
</feature>
<evidence type="ECO:0000313" key="2">
    <source>
        <dbReference type="EMBL" id="OQE12790.1"/>
    </source>
</evidence>
<evidence type="ECO:0000259" key="1">
    <source>
        <dbReference type="PROSITE" id="PS50878"/>
    </source>
</evidence>
<organism evidence="2 3">
    <name type="scientific">Penicillium flavigenum</name>
    <dbReference type="NCBI Taxonomy" id="254877"/>
    <lineage>
        <taxon>Eukaryota</taxon>
        <taxon>Fungi</taxon>
        <taxon>Dikarya</taxon>
        <taxon>Ascomycota</taxon>
        <taxon>Pezizomycotina</taxon>
        <taxon>Eurotiomycetes</taxon>
        <taxon>Eurotiomycetidae</taxon>
        <taxon>Eurotiales</taxon>
        <taxon>Aspergillaceae</taxon>
        <taxon>Penicillium</taxon>
    </lineage>
</organism>
<gene>
    <name evidence="2" type="ORF">PENFLA_c062G07162</name>
</gene>
<name>A0A1V6SG94_9EURO</name>